<dbReference type="eggNOG" id="ENOG502SSZ3">
    <property type="taxonomic scope" value="Eukaryota"/>
</dbReference>
<dbReference type="NCBIfam" id="TIGR01640">
    <property type="entry name" value="F_box_assoc_1"/>
    <property type="match status" value="1"/>
</dbReference>
<dbReference type="SUPFAM" id="SSF81383">
    <property type="entry name" value="F-box domain"/>
    <property type="match status" value="1"/>
</dbReference>
<sequence>MKRRRLPEIPMDVMMEIFTRLPPKSLMRFKCVSKLWSSLICSRYFSERFLTVPSPRLYIFNHYHSVILSSAPDTTTSTTPSSSSSSFVHLYNLTTRQLVTLPAIKSYMMPSRKCKNLRSFPTYYFGHDPVNDLYKVICSISQTLISREITIISEYWVFVLKPGGSWKKVAPPDLVDFCPHVPIREGLSINGVIYYLAWIHISNIVVVSFDIKSEEFKMIRLPHKDSEALEIWIPDPGFIEYGGKATVFDYRCLRDNGMVDLWVLEDAGNKEWSRKTLHLPPSQLHLVKNITFKVNGATQNGKVILIPLGNLLSPYHFLCYDVKKNDMRKIEIKGIPDHWFHRESVFYLET</sequence>
<keyword evidence="3" id="KW-1185">Reference proteome</keyword>
<evidence type="ECO:0000313" key="3">
    <source>
        <dbReference type="Proteomes" id="UP000030689"/>
    </source>
</evidence>
<dbReference type="PANTHER" id="PTHR31111">
    <property type="entry name" value="BNAA05G37150D PROTEIN-RELATED"/>
    <property type="match status" value="1"/>
</dbReference>
<dbReference type="PANTHER" id="PTHR31111:SF14">
    <property type="entry name" value="F-BOX ASSOCIATED DOMAIN-CONTAINING PROTEIN"/>
    <property type="match status" value="1"/>
</dbReference>
<dbReference type="OMA" id="VANRWEH"/>
<dbReference type="KEGG" id="eus:EUTSA_v10005397mg"/>
<accession>V4K5J1</accession>
<reference evidence="2 3" key="1">
    <citation type="journal article" date="2013" name="Front. Plant Sci.">
        <title>The Reference Genome of the Halophytic Plant Eutrema salsugineum.</title>
        <authorList>
            <person name="Yang R."/>
            <person name="Jarvis D.E."/>
            <person name="Chen H."/>
            <person name="Beilstein M.A."/>
            <person name="Grimwood J."/>
            <person name="Jenkins J."/>
            <person name="Shu S."/>
            <person name="Prochnik S."/>
            <person name="Xin M."/>
            <person name="Ma C."/>
            <person name="Schmutz J."/>
            <person name="Wing R.A."/>
            <person name="Mitchell-Olds T."/>
            <person name="Schumaker K.S."/>
            <person name="Wang X."/>
        </authorList>
    </citation>
    <scope>NUCLEOTIDE SEQUENCE [LARGE SCALE GENOMIC DNA]</scope>
</reference>
<dbReference type="InterPro" id="IPR001810">
    <property type="entry name" value="F-box_dom"/>
</dbReference>
<dbReference type="SMART" id="SM00256">
    <property type="entry name" value="FBOX"/>
    <property type="match status" value="1"/>
</dbReference>
<evidence type="ECO:0000313" key="2">
    <source>
        <dbReference type="EMBL" id="ESQ32840.1"/>
    </source>
</evidence>
<dbReference type="InterPro" id="IPR017451">
    <property type="entry name" value="F-box-assoc_interact_dom"/>
</dbReference>
<dbReference type="CDD" id="cd22157">
    <property type="entry name" value="F-box_AtFBW1-like"/>
    <property type="match status" value="1"/>
</dbReference>
<dbReference type="InterPro" id="IPR013187">
    <property type="entry name" value="F-box-assoc_dom_typ3"/>
</dbReference>
<dbReference type="Gramene" id="ESQ32840">
    <property type="protein sequence ID" value="ESQ32840"/>
    <property type="gene ID" value="EUTSA_v10005397mg"/>
</dbReference>
<evidence type="ECO:0000259" key="1">
    <source>
        <dbReference type="PROSITE" id="PS50181"/>
    </source>
</evidence>
<dbReference type="InterPro" id="IPR036047">
    <property type="entry name" value="F-box-like_dom_sf"/>
</dbReference>
<dbReference type="Pfam" id="PF00646">
    <property type="entry name" value="F-box"/>
    <property type="match status" value="1"/>
</dbReference>
<dbReference type="PROSITE" id="PS50181">
    <property type="entry name" value="FBOX"/>
    <property type="match status" value="1"/>
</dbReference>
<dbReference type="Proteomes" id="UP000030689">
    <property type="component" value="Unassembled WGS sequence"/>
</dbReference>
<dbReference type="STRING" id="72664.V4K5J1"/>
<dbReference type="AlphaFoldDB" id="V4K5J1"/>
<organism evidence="2 3">
    <name type="scientific">Eutrema salsugineum</name>
    <name type="common">Saltwater cress</name>
    <name type="synonym">Sisymbrium salsugineum</name>
    <dbReference type="NCBI Taxonomy" id="72664"/>
    <lineage>
        <taxon>Eukaryota</taxon>
        <taxon>Viridiplantae</taxon>
        <taxon>Streptophyta</taxon>
        <taxon>Embryophyta</taxon>
        <taxon>Tracheophyta</taxon>
        <taxon>Spermatophyta</taxon>
        <taxon>Magnoliopsida</taxon>
        <taxon>eudicotyledons</taxon>
        <taxon>Gunneridae</taxon>
        <taxon>Pentapetalae</taxon>
        <taxon>rosids</taxon>
        <taxon>malvids</taxon>
        <taxon>Brassicales</taxon>
        <taxon>Brassicaceae</taxon>
        <taxon>Eutremeae</taxon>
        <taxon>Eutrema</taxon>
    </lineage>
</organism>
<protein>
    <recommendedName>
        <fullName evidence="1">F-box domain-containing protein</fullName>
    </recommendedName>
</protein>
<gene>
    <name evidence="2" type="ORF">EUTSA_v10005397mg</name>
</gene>
<feature type="domain" description="F-box" evidence="1">
    <location>
        <begin position="3"/>
        <end position="52"/>
    </location>
</feature>
<dbReference type="EMBL" id="KI517748">
    <property type="protein sequence ID" value="ESQ32840.1"/>
    <property type="molecule type" value="Genomic_DNA"/>
</dbReference>
<dbReference type="Pfam" id="PF08268">
    <property type="entry name" value="FBA_3"/>
    <property type="match status" value="1"/>
</dbReference>
<name>V4K5J1_EUTSA</name>
<dbReference type="Gene3D" id="1.20.1280.50">
    <property type="match status" value="1"/>
</dbReference>
<proteinExistence type="predicted"/>